<dbReference type="AlphaFoldDB" id="A0A158B0R9"/>
<accession>A0A158B0R9</accession>
<sequence length="268" mass="29372">MSTPARLSEATGAKPALRIDWATDEAVAYACGHWHYSRSVPVSTNVKIGAWEGDRFIGIVLFSRGANRHIGNPYGLTQTECCELSRVALRDHQTPVSRIVMLAVKFLRKASPGLRLIVSYADTVQGHVGGIYQAMNWIYTGVGKTTRVVVHGEVLHGKTASSRYGKRGFNLKWLIANVDPKATRIDGGDKHRYLLPLDDDMRAQVAPLAKPYPKSDSTPREKRAMTGSTGTAAVQHRPSRSILKTVTHARNPKRARHSAKKANSPAGD</sequence>
<feature type="region of interest" description="Disordered" evidence="1">
    <location>
        <begin position="209"/>
        <end position="268"/>
    </location>
</feature>
<keyword evidence="3" id="KW-1185">Reference proteome</keyword>
<dbReference type="RefSeq" id="WP_208635646.1">
    <property type="nucleotide sequence ID" value="NZ_FCOE02000008.1"/>
</dbReference>
<evidence type="ECO:0008006" key="4">
    <source>
        <dbReference type="Google" id="ProtNLM"/>
    </source>
</evidence>
<evidence type="ECO:0000313" key="2">
    <source>
        <dbReference type="EMBL" id="SAK63510.1"/>
    </source>
</evidence>
<protein>
    <recommendedName>
        <fullName evidence="4">Protein Mom</fullName>
    </recommendedName>
</protein>
<feature type="compositionally biased region" description="Basic residues" evidence="1">
    <location>
        <begin position="250"/>
        <end position="260"/>
    </location>
</feature>
<dbReference type="EMBL" id="FCOE02000008">
    <property type="protein sequence ID" value="SAK63510.1"/>
    <property type="molecule type" value="Genomic_DNA"/>
</dbReference>
<gene>
    <name evidence="2" type="ORF">AWB80_02875</name>
</gene>
<evidence type="ECO:0000256" key="1">
    <source>
        <dbReference type="SAM" id="MobiDB-lite"/>
    </source>
</evidence>
<comment type="caution">
    <text evidence="2">The sequence shown here is derived from an EMBL/GenBank/DDBJ whole genome shotgun (WGS) entry which is preliminary data.</text>
</comment>
<name>A0A158B0R9_9BURK</name>
<dbReference type="STRING" id="1777141.AWB80_02875"/>
<dbReference type="Proteomes" id="UP000054911">
    <property type="component" value="Unassembled WGS sequence"/>
</dbReference>
<evidence type="ECO:0000313" key="3">
    <source>
        <dbReference type="Proteomes" id="UP000054911"/>
    </source>
</evidence>
<proteinExistence type="predicted"/>
<dbReference type="InterPro" id="IPR057895">
    <property type="entry name" value="Mom"/>
</dbReference>
<dbReference type="Pfam" id="PF25680">
    <property type="entry name" value="Mom"/>
    <property type="match status" value="1"/>
</dbReference>
<organism evidence="2 3">
    <name type="scientific">Caballeronia pedi</name>
    <dbReference type="NCBI Taxonomy" id="1777141"/>
    <lineage>
        <taxon>Bacteria</taxon>
        <taxon>Pseudomonadati</taxon>
        <taxon>Pseudomonadota</taxon>
        <taxon>Betaproteobacteria</taxon>
        <taxon>Burkholderiales</taxon>
        <taxon>Burkholderiaceae</taxon>
        <taxon>Caballeronia</taxon>
    </lineage>
</organism>
<reference evidence="2" key="1">
    <citation type="submission" date="2016-01" db="EMBL/GenBank/DDBJ databases">
        <authorList>
            <person name="Peeters C."/>
        </authorList>
    </citation>
    <scope>NUCLEOTIDE SEQUENCE [LARGE SCALE GENOMIC DNA]</scope>
    <source>
        <strain evidence="2">LMG 29323</strain>
    </source>
</reference>